<evidence type="ECO:0000313" key="2">
    <source>
        <dbReference type="EMBL" id="RZN59583.1"/>
    </source>
</evidence>
<keyword evidence="1" id="KW-0812">Transmembrane</keyword>
<feature type="transmembrane region" description="Helical" evidence="1">
    <location>
        <begin position="154"/>
        <end position="176"/>
    </location>
</feature>
<feature type="transmembrane region" description="Helical" evidence="1">
    <location>
        <begin position="196"/>
        <end position="217"/>
    </location>
</feature>
<dbReference type="RefSeq" id="WP_130238730.1">
    <property type="nucleotide sequence ID" value="NZ_RQXS01000020.1"/>
</dbReference>
<gene>
    <name evidence="2" type="ORF">EIG79_05840</name>
</gene>
<evidence type="ECO:0000256" key="1">
    <source>
        <dbReference type="SAM" id="Phobius"/>
    </source>
</evidence>
<dbReference type="Proteomes" id="UP000294229">
    <property type="component" value="Unassembled WGS sequence"/>
</dbReference>
<sequence>MNNPTDLKSMLSYWSEVKYYLLNLTSEDMLSEDNIKKSTNILSYYFSPFIIELLSDKNKSKLVDYLLEIRAYFINKKNYTLSAEHCKEVDKLVTELKSYFNEIGGNIPNLAILEQYENAIRKQQKDIELRASEQLGELTTQSIKKPFSEQATKYLWLNWFYTLLFYALLVALFFILKDTLSAITFVLSSGESEIKFNDFITKIIIIMPFIWAILLTAKKANESTKLRQVYLHKTVIAQSYLNYLEFINNNYHSISTGNINPHYEVINTLHKVAMESLALNPALLLDKSTAEKIPMEELLSRILDKTTTTKKGE</sequence>
<dbReference type="AlphaFoldDB" id="A0A8B3TAH4"/>
<protein>
    <submittedName>
        <fullName evidence="2">Uncharacterized protein</fullName>
    </submittedName>
</protein>
<reference evidence="2 3" key="1">
    <citation type="submission" date="2018-11" db="EMBL/GenBank/DDBJ databases">
        <title>Sequencing Av. paragallinarum serogroups.</title>
        <authorList>
            <person name="Hellmuth J.E."/>
            <person name="Boucher C.E."/>
            <person name="Cason E.D."/>
        </authorList>
    </citation>
    <scope>NUCLEOTIDE SEQUENCE [LARGE SCALE GENOMIC DNA]</scope>
    <source>
        <strain evidence="2 3">SA-3</strain>
    </source>
</reference>
<evidence type="ECO:0000313" key="3">
    <source>
        <dbReference type="Proteomes" id="UP000294229"/>
    </source>
</evidence>
<dbReference type="EMBL" id="RQXS01000020">
    <property type="protein sequence ID" value="RZN59583.1"/>
    <property type="molecule type" value="Genomic_DNA"/>
</dbReference>
<keyword evidence="1" id="KW-0472">Membrane</keyword>
<keyword evidence="1" id="KW-1133">Transmembrane helix</keyword>
<organism evidence="2 3">
    <name type="scientific">Avibacterium paragallinarum</name>
    <name type="common">Haemophilus gallinarum</name>
    <dbReference type="NCBI Taxonomy" id="728"/>
    <lineage>
        <taxon>Bacteria</taxon>
        <taxon>Pseudomonadati</taxon>
        <taxon>Pseudomonadota</taxon>
        <taxon>Gammaproteobacteria</taxon>
        <taxon>Pasteurellales</taxon>
        <taxon>Pasteurellaceae</taxon>
        <taxon>Avibacterium</taxon>
    </lineage>
</organism>
<proteinExistence type="predicted"/>
<comment type="caution">
    <text evidence="2">The sequence shown here is derived from an EMBL/GenBank/DDBJ whole genome shotgun (WGS) entry which is preliminary data.</text>
</comment>
<name>A0A8B3TAH4_AVIPA</name>
<accession>A0A8B3TAH4</accession>